<sequence length="152" mass="16751">MRPARTLAVALLGLDPAVQTALAFVAPPSGEYCGIVHAKDQTDVGVRFKIASKSDAEISVKVFGLDLYCKEKYRLDPATGELTYERLHDPNSCVRDEFRNFDQDPELVKVLRVPGPDVLRLRTSSGTTILAPDACSNMEETRRRLESGPVFA</sequence>
<dbReference type="AlphaFoldDB" id="A0A7S1WUV4"/>
<reference evidence="2" key="1">
    <citation type="submission" date="2021-01" db="EMBL/GenBank/DDBJ databases">
        <authorList>
            <person name="Corre E."/>
            <person name="Pelletier E."/>
            <person name="Niang G."/>
            <person name="Scheremetjew M."/>
            <person name="Finn R."/>
            <person name="Kale V."/>
            <person name="Holt S."/>
            <person name="Cochrane G."/>
            <person name="Meng A."/>
            <person name="Brown T."/>
            <person name="Cohen L."/>
        </authorList>
    </citation>
    <scope>NUCLEOTIDE SEQUENCE</scope>
    <source>
        <strain evidence="2">OF101</strain>
    </source>
</reference>
<feature type="signal peptide" evidence="1">
    <location>
        <begin position="1"/>
        <end position="23"/>
    </location>
</feature>
<accession>A0A7S1WUV4</accession>
<protein>
    <submittedName>
        <fullName evidence="2">Uncharacterized protein</fullName>
    </submittedName>
</protein>
<gene>
    <name evidence="2" type="ORF">ACAT0790_LOCUS65104</name>
</gene>
<keyword evidence="1" id="KW-0732">Signal</keyword>
<evidence type="ECO:0000256" key="1">
    <source>
        <dbReference type="SAM" id="SignalP"/>
    </source>
</evidence>
<dbReference type="EMBL" id="HBGE01109182">
    <property type="protein sequence ID" value="CAD9188330.1"/>
    <property type="molecule type" value="Transcribed_RNA"/>
</dbReference>
<evidence type="ECO:0000313" key="2">
    <source>
        <dbReference type="EMBL" id="CAD9188330.1"/>
    </source>
</evidence>
<name>A0A7S1WUV4_ALECA</name>
<feature type="chain" id="PRO_5031338054" evidence="1">
    <location>
        <begin position="24"/>
        <end position="152"/>
    </location>
</feature>
<proteinExistence type="predicted"/>
<organism evidence="2">
    <name type="scientific">Alexandrium catenella</name>
    <name type="common">Red tide dinoflagellate</name>
    <name type="synonym">Gonyaulax catenella</name>
    <dbReference type="NCBI Taxonomy" id="2925"/>
    <lineage>
        <taxon>Eukaryota</taxon>
        <taxon>Sar</taxon>
        <taxon>Alveolata</taxon>
        <taxon>Dinophyceae</taxon>
        <taxon>Gonyaulacales</taxon>
        <taxon>Pyrocystaceae</taxon>
        <taxon>Alexandrium</taxon>
    </lineage>
</organism>